<sequence>MSAIRGIIVSISIITALSVAVLENPQIQIWLEEQRRKIQELLRSIGEELDPQSRRAAEAFAYEGQSVANDAGIRREAAASQHAAAIATGRNLEGGNTIYRIPVRGPIDPDEAEERRRKGREYLAQRNREMEQRRSKVATAEKAEEQSQSPTFDAFVDEEGNLKSDELQLPSPPTNEPISAETAAEMQEVEKNLAQPMLAAGESSTSSAWDMGSRFANPFGDEFALERSITPTQPPLPPKFALERTGSFPDDPETSVPGSWTTTNLRSEQQNEVHDPLSYEEQLAIAMSLSEQESSSTKTGTTRQSPHEQEEAELAAAIEASLRDMNVHEPTSDSTLVDLSPSTPVAAPRQSIFETLLRSQSPLREQQPQSPSTSSELEDLYGVTPELTKARLANFNALQGASSHLPFDPVRDAARTAEPQHASFHSAFEVTPAPTLEHQMQEAGSAAKTPTTHAHSSFGSSSDDSDDFQAVAPPSTASRAQSPSRSEVSGVGIVELLDDSDIDMLSEEGDGIVTPDSWSEVGSREADSEVEDNGAQRPASMGL</sequence>
<dbReference type="GeneID" id="35600941"/>
<keyword evidence="2" id="KW-0732">Signal</keyword>
<feature type="compositionally biased region" description="Polar residues" evidence="1">
    <location>
        <begin position="256"/>
        <end position="268"/>
    </location>
</feature>
<feature type="region of interest" description="Disordered" evidence="1">
    <location>
        <begin position="122"/>
        <end position="213"/>
    </location>
</feature>
<keyword evidence="4" id="KW-1185">Reference proteome</keyword>
<dbReference type="SMART" id="SM00726">
    <property type="entry name" value="UIM"/>
    <property type="match status" value="2"/>
</dbReference>
<gene>
    <name evidence="3" type="ORF">RCC_05791</name>
</gene>
<evidence type="ECO:0000313" key="3">
    <source>
        <dbReference type="EMBL" id="CZT19934.1"/>
    </source>
</evidence>
<feature type="compositionally biased region" description="Polar residues" evidence="1">
    <location>
        <begin position="332"/>
        <end position="343"/>
    </location>
</feature>
<dbReference type="InterPro" id="IPR003903">
    <property type="entry name" value="UIM_dom"/>
</dbReference>
<dbReference type="PROSITE" id="PS50330">
    <property type="entry name" value="UIM"/>
    <property type="match status" value="1"/>
</dbReference>
<evidence type="ECO:0000313" key="4">
    <source>
        <dbReference type="Proteomes" id="UP000225277"/>
    </source>
</evidence>
<dbReference type="Gene3D" id="6.10.140.100">
    <property type="match status" value="1"/>
</dbReference>
<evidence type="ECO:0000256" key="1">
    <source>
        <dbReference type="SAM" id="MobiDB-lite"/>
    </source>
</evidence>
<dbReference type="RefSeq" id="XP_023626824.1">
    <property type="nucleotide sequence ID" value="XM_023771056.1"/>
</dbReference>
<dbReference type="Proteomes" id="UP000225277">
    <property type="component" value="Unassembled WGS sequence"/>
</dbReference>
<protein>
    <submittedName>
        <fullName evidence="3">Uncharacterized protein</fullName>
    </submittedName>
</protein>
<dbReference type="STRING" id="112498.A0A2D3VB74"/>
<feature type="chain" id="PRO_5013642573" evidence="2">
    <location>
        <begin position="19"/>
        <end position="543"/>
    </location>
</feature>
<dbReference type="AlphaFoldDB" id="A0A2D3VB74"/>
<feature type="compositionally biased region" description="Low complexity" evidence="1">
    <location>
        <begin position="366"/>
        <end position="375"/>
    </location>
</feature>
<feature type="compositionally biased region" description="Polar residues" evidence="1">
    <location>
        <begin position="289"/>
        <end position="304"/>
    </location>
</feature>
<dbReference type="EMBL" id="FJUY01000008">
    <property type="protein sequence ID" value="CZT19934.1"/>
    <property type="molecule type" value="Genomic_DNA"/>
</dbReference>
<proteinExistence type="predicted"/>
<feature type="compositionally biased region" description="Basic and acidic residues" evidence="1">
    <location>
        <begin position="122"/>
        <end position="145"/>
    </location>
</feature>
<feature type="compositionally biased region" description="Acidic residues" evidence="1">
    <location>
        <begin position="496"/>
        <end position="510"/>
    </location>
</feature>
<feature type="region of interest" description="Disordered" evidence="1">
    <location>
        <begin position="288"/>
        <end position="311"/>
    </location>
</feature>
<evidence type="ECO:0000256" key="2">
    <source>
        <dbReference type="SAM" id="SignalP"/>
    </source>
</evidence>
<feature type="signal peptide" evidence="2">
    <location>
        <begin position="1"/>
        <end position="18"/>
    </location>
</feature>
<organism evidence="3 4">
    <name type="scientific">Ramularia collo-cygni</name>
    <dbReference type="NCBI Taxonomy" id="112498"/>
    <lineage>
        <taxon>Eukaryota</taxon>
        <taxon>Fungi</taxon>
        <taxon>Dikarya</taxon>
        <taxon>Ascomycota</taxon>
        <taxon>Pezizomycotina</taxon>
        <taxon>Dothideomycetes</taxon>
        <taxon>Dothideomycetidae</taxon>
        <taxon>Mycosphaerellales</taxon>
        <taxon>Mycosphaerellaceae</taxon>
        <taxon>Ramularia</taxon>
    </lineage>
</organism>
<feature type="compositionally biased region" description="Polar residues" evidence="1">
    <location>
        <begin position="475"/>
        <end position="487"/>
    </location>
</feature>
<feature type="region of interest" description="Disordered" evidence="1">
    <location>
        <begin position="326"/>
        <end position="380"/>
    </location>
</feature>
<accession>A0A2D3VB74</accession>
<feature type="region of interest" description="Disordered" evidence="1">
    <location>
        <begin position="438"/>
        <end position="543"/>
    </location>
</feature>
<reference evidence="3 4" key="1">
    <citation type="submission" date="2016-03" db="EMBL/GenBank/DDBJ databases">
        <authorList>
            <person name="Ploux O."/>
        </authorList>
    </citation>
    <scope>NUCLEOTIDE SEQUENCE [LARGE SCALE GENOMIC DNA]</scope>
    <source>
        <strain evidence="3 4">URUG2</strain>
    </source>
</reference>
<name>A0A2D3VB74_9PEZI</name>
<dbReference type="OrthoDB" id="3926760at2759"/>
<feature type="region of interest" description="Disordered" evidence="1">
    <location>
        <begin position="228"/>
        <end position="276"/>
    </location>
</feature>